<keyword evidence="2" id="KW-0472">Membrane</keyword>
<organism evidence="5 6">
    <name type="scientific">Candidatus Buchananbacteria bacterium RIFCSPHIGHO2_01_FULL_44_11</name>
    <dbReference type="NCBI Taxonomy" id="1797535"/>
    <lineage>
        <taxon>Bacteria</taxon>
        <taxon>Candidatus Buchananiibacteriota</taxon>
    </lineage>
</organism>
<dbReference type="Gene3D" id="3.40.630.190">
    <property type="entry name" value="LCP protein"/>
    <property type="match status" value="1"/>
</dbReference>
<dbReference type="STRING" id="1797535.A2744_02500"/>
<dbReference type="PANTHER" id="PTHR33392:SF6">
    <property type="entry name" value="POLYISOPRENYL-TEICHOIC ACID--PEPTIDOGLYCAN TEICHOIC ACID TRANSFERASE TAGU"/>
    <property type="match status" value="1"/>
</dbReference>
<dbReference type="NCBIfam" id="TIGR00350">
    <property type="entry name" value="lytR_cpsA_psr"/>
    <property type="match status" value="1"/>
</dbReference>
<comment type="similarity">
    <text evidence="1">Belongs to the LytR/CpsA/Psr (LCP) family.</text>
</comment>
<reference evidence="5 6" key="1">
    <citation type="journal article" date="2016" name="Nat. Commun.">
        <title>Thousands of microbial genomes shed light on interconnected biogeochemical processes in an aquifer system.</title>
        <authorList>
            <person name="Anantharaman K."/>
            <person name="Brown C.T."/>
            <person name="Hug L.A."/>
            <person name="Sharon I."/>
            <person name="Castelle C.J."/>
            <person name="Probst A.J."/>
            <person name="Thomas B.C."/>
            <person name="Singh A."/>
            <person name="Wilkins M.J."/>
            <person name="Karaoz U."/>
            <person name="Brodie E.L."/>
            <person name="Williams K.H."/>
            <person name="Hubbard S.S."/>
            <person name="Banfield J.F."/>
        </authorList>
    </citation>
    <scope>NUCLEOTIDE SEQUENCE [LARGE SCALE GENOMIC DNA]</scope>
</reference>
<evidence type="ECO:0008006" key="7">
    <source>
        <dbReference type="Google" id="ProtNLM"/>
    </source>
</evidence>
<feature type="domain" description="Cell envelope-related transcriptional attenuator" evidence="3">
    <location>
        <begin position="104"/>
        <end position="270"/>
    </location>
</feature>
<feature type="transmembrane region" description="Helical" evidence="2">
    <location>
        <begin position="28"/>
        <end position="48"/>
    </location>
</feature>
<evidence type="ECO:0000313" key="6">
    <source>
        <dbReference type="Proteomes" id="UP000178240"/>
    </source>
</evidence>
<protein>
    <recommendedName>
        <fullName evidence="7">Cell envelope-related transcriptional attenuator domain-containing protein</fullName>
    </recommendedName>
</protein>
<accession>A0A1G1XZV7</accession>
<evidence type="ECO:0000313" key="5">
    <source>
        <dbReference type="EMBL" id="OGY45568.1"/>
    </source>
</evidence>
<evidence type="ECO:0000259" key="3">
    <source>
        <dbReference type="Pfam" id="PF03816"/>
    </source>
</evidence>
<dbReference type="AlphaFoldDB" id="A0A1G1XZV7"/>
<dbReference type="Pfam" id="PF03816">
    <property type="entry name" value="LytR_cpsA_psr"/>
    <property type="match status" value="1"/>
</dbReference>
<keyword evidence="2" id="KW-1133">Transmembrane helix</keyword>
<dbReference type="PANTHER" id="PTHR33392">
    <property type="entry name" value="POLYISOPRENYL-TEICHOIC ACID--PEPTIDOGLYCAN TEICHOIC ACID TRANSFERASE TAGU"/>
    <property type="match status" value="1"/>
</dbReference>
<dbReference type="Pfam" id="PF13399">
    <property type="entry name" value="LytR_C"/>
    <property type="match status" value="1"/>
</dbReference>
<dbReference type="InterPro" id="IPR004474">
    <property type="entry name" value="LytR_CpsA_psr"/>
</dbReference>
<name>A0A1G1XZV7_9BACT</name>
<keyword evidence="2" id="KW-0812">Transmembrane</keyword>
<feature type="domain" description="LytR/CpsA/Psr regulator C-terminal" evidence="4">
    <location>
        <begin position="372"/>
        <end position="468"/>
    </location>
</feature>
<evidence type="ECO:0000256" key="1">
    <source>
        <dbReference type="ARBA" id="ARBA00006068"/>
    </source>
</evidence>
<evidence type="ECO:0000259" key="4">
    <source>
        <dbReference type="Pfam" id="PF13399"/>
    </source>
</evidence>
<dbReference type="Proteomes" id="UP000178240">
    <property type="component" value="Unassembled WGS sequence"/>
</dbReference>
<evidence type="ECO:0000256" key="2">
    <source>
        <dbReference type="SAM" id="Phobius"/>
    </source>
</evidence>
<dbReference type="InterPro" id="IPR027381">
    <property type="entry name" value="LytR/CpsA/Psr_C"/>
</dbReference>
<gene>
    <name evidence="5" type="ORF">A2744_02500</name>
</gene>
<dbReference type="Gene3D" id="3.30.70.2390">
    <property type="match status" value="1"/>
</dbReference>
<dbReference type="InterPro" id="IPR050922">
    <property type="entry name" value="LytR/CpsA/Psr_CW_biosynth"/>
</dbReference>
<proteinExistence type="inferred from homology"/>
<comment type="caution">
    <text evidence="5">The sequence shown here is derived from an EMBL/GenBank/DDBJ whole genome shotgun (WGS) entry which is preliminary data.</text>
</comment>
<dbReference type="EMBL" id="MHIE01000018">
    <property type="protein sequence ID" value="OGY45568.1"/>
    <property type="molecule type" value="Genomic_DNA"/>
</dbReference>
<sequence>MRTEIDFLDEKDKIVKAPKSKAFKVGRIIISLVIVLLLSAAVFGSSIISSGEDLAKTFGNIGLWGQIKHLIGSEDKELAGEKDGRINILLLGIGGPDHDGPYLTDTIIIASFDPEKKKVALISIPRDLLVLIPDYGWRKVNHANAFGESSQPGQGGVLAKTVISQTFGLPIHYYVRLDFAGFVKIIDTLGGVTINVDNILDDEHYPVKGKENATTSERYEHLYIEKGVHKFDGEFALKYVRSRQARGIEGSDFARSQRQQKVLLATKEKILSFGTLINPYRISKLMDAVSAHLATDFEFWEIMRLFKLGQDIDQQNIIHRVFDDSPDSPLYSTITADGAFVLEPKAGNFSEVQNIVQNIFDPELIAKKQPKKIEIQNGTKIPGLAYQTSLYLQSLGYQVISVKNAPTQDYQQTVIYNKNETAEPDETIKNIAGLIKAQIAPGLPEWVKATSSPAVNAKTDILIILGQDQKDL</sequence>